<evidence type="ECO:0008006" key="3">
    <source>
        <dbReference type="Google" id="ProtNLM"/>
    </source>
</evidence>
<dbReference type="Proteomes" id="UP001238088">
    <property type="component" value="Unassembled WGS sequence"/>
</dbReference>
<accession>A0ABU0AEQ1</accession>
<evidence type="ECO:0000313" key="2">
    <source>
        <dbReference type="Proteomes" id="UP001238088"/>
    </source>
</evidence>
<dbReference type="RefSeq" id="WP_307473533.1">
    <property type="nucleotide sequence ID" value="NZ_JAUSUB010000005.1"/>
</dbReference>
<sequence length="208" mass="24481">MSLKDIQGEYNTVFSLGNLCLSAIQMKNNQIRPFSGVFDWIGTPKTDTVTTLIKSRFANFLNFNNLVPEKYLSERDLYVWDKFYDIGFNHDFYTDKNSLTHLGGFPEVKAKYNRRIKRFLDSFETSERILFIRTEAEYGDVKELQATLNSMVKNKFELLIVNHKNIPTMIEKTWDIKHVTVVEMPDHEIWEGNDALWKQLLKDVKLKK</sequence>
<proteinExistence type="predicted"/>
<name>A0ABU0AEQ1_9BACI</name>
<comment type="caution">
    <text evidence="1">The sequence shown here is derived from an EMBL/GenBank/DDBJ whole genome shotgun (WGS) entry which is preliminary data.</text>
</comment>
<evidence type="ECO:0000313" key="1">
    <source>
        <dbReference type="EMBL" id="MDQ0269728.1"/>
    </source>
</evidence>
<keyword evidence="2" id="KW-1185">Reference proteome</keyword>
<dbReference type="Pfam" id="PF08795">
    <property type="entry name" value="DUF1796"/>
    <property type="match status" value="1"/>
</dbReference>
<reference evidence="1 2" key="1">
    <citation type="submission" date="2023-07" db="EMBL/GenBank/DDBJ databases">
        <title>Genomic Encyclopedia of Type Strains, Phase IV (KMG-IV): sequencing the most valuable type-strain genomes for metagenomic binning, comparative biology and taxonomic classification.</title>
        <authorList>
            <person name="Goeker M."/>
        </authorList>
    </citation>
    <scope>NUCLEOTIDE SEQUENCE [LARGE SCALE GENOMIC DNA]</scope>
    <source>
        <strain evidence="1 2">DSM 23494</strain>
    </source>
</reference>
<dbReference type="InterPro" id="IPR014903">
    <property type="entry name" value="DUF1796"/>
</dbReference>
<protein>
    <recommendedName>
        <fullName evidence="3">Peptidase</fullName>
    </recommendedName>
</protein>
<dbReference type="EMBL" id="JAUSUB010000005">
    <property type="protein sequence ID" value="MDQ0269728.1"/>
    <property type="molecule type" value="Genomic_DNA"/>
</dbReference>
<gene>
    <name evidence="1" type="ORF">J2S17_001600</name>
</gene>
<organism evidence="1 2">
    <name type="scientific">Cytobacillus purgationiresistens</name>
    <dbReference type="NCBI Taxonomy" id="863449"/>
    <lineage>
        <taxon>Bacteria</taxon>
        <taxon>Bacillati</taxon>
        <taxon>Bacillota</taxon>
        <taxon>Bacilli</taxon>
        <taxon>Bacillales</taxon>
        <taxon>Bacillaceae</taxon>
        <taxon>Cytobacillus</taxon>
    </lineage>
</organism>